<evidence type="ECO:0000256" key="1">
    <source>
        <dbReference type="SAM" id="Phobius"/>
    </source>
</evidence>
<dbReference type="AlphaFoldDB" id="A0A9P8YF80"/>
<dbReference type="RefSeq" id="XP_046015954.1">
    <property type="nucleotide sequence ID" value="XM_046163674.1"/>
</dbReference>
<proteinExistence type="predicted"/>
<feature type="transmembrane region" description="Helical" evidence="1">
    <location>
        <begin position="12"/>
        <end position="27"/>
    </location>
</feature>
<feature type="transmembrane region" description="Helical" evidence="1">
    <location>
        <begin position="33"/>
        <end position="54"/>
    </location>
</feature>
<dbReference type="GeneID" id="70193220"/>
<evidence type="ECO:0000313" key="3">
    <source>
        <dbReference type="Proteomes" id="UP000756346"/>
    </source>
</evidence>
<protein>
    <recommendedName>
        <fullName evidence="4">Transmembrane protein</fullName>
    </recommendedName>
</protein>
<comment type="caution">
    <text evidence="2">The sequence shown here is derived from an EMBL/GenBank/DDBJ whole genome shotgun (WGS) entry which is preliminary data.</text>
</comment>
<organism evidence="2 3">
    <name type="scientific">Microdochium trichocladiopsis</name>
    <dbReference type="NCBI Taxonomy" id="1682393"/>
    <lineage>
        <taxon>Eukaryota</taxon>
        <taxon>Fungi</taxon>
        <taxon>Dikarya</taxon>
        <taxon>Ascomycota</taxon>
        <taxon>Pezizomycotina</taxon>
        <taxon>Sordariomycetes</taxon>
        <taxon>Xylariomycetidae</taxon>
        <taxon>Xylariales</taxon>
        <taxon>Microdochiaceae</taxon>
        <taxon>Microdochium</taxon>
    </lineage>
</organism>
<dbReference type="Proteomes" id="UP000756346">
    <property type="component" value="Unassembled WGS sequence"/>
</dbReference>
<evidence type="ECO:0000313" key="2">
    <source>
        <dbReference type="EMBL" id="KAH7035861.1"/>
    </source>
</evidence>
<dbReference type="EMBL" id="JAGTJQ010000003">
    <property type="protein sequence ID" value="KAH7035861.1"/>
    <property type="molecule type" value="Genomic_DNA"/>
</dbReference>
<keyword evidence="1" id="KW-0472">Membrane</keyword>
<keyword evidence="1" id="KW-0812">Transmembrane</keyword>
<name>A0A9P8YF80_9PEZI</name>
<accession>A0A9P8YF80</accession>
<keyword evidence="1" id="KW-1133">Transmembrane helix</keyword>
<evidence type="ECO:0008006" key="4">
    <source>
        <dbReference type="Google" id="ProtNLM"/>
    </source>
</evidence>
<keyword evidence="3" id="KW-1185">Reference proteome</keyword>
<sequence length="112" mass="12944">MHAARRSLSSRAFFFGVFLSLFSFLRLPSVFPVALSCCFFSLFPLVDSFFFLLLPQSHQRFAMVNMKSGCFQVVGFSFVRPRLHIKPLFSLSFYKPALPLKPRGGLMRFRHL</sequence>
<gene>
    <name evidence="2" type="ORF">B0I36DRAFT_97413</name>
</gene>
<reference evidence="2" key="1">
    <citation type="journal article" date="2021" name="Nat. Commun.">
        <title>Genetic determinants of endophytism in the Arabidopsis root mycobiome.</title>
        <authorList>
            <person name="Mesny F."/>
            <person name="Miyauchi S."/>
            <person name="Thiergart T."/>
            <person name="Pickel B."/>
            <person name="Atanasova L."/>
            <person name="Karlsson M."/>
            <person name="Huettel B."/>
            <person name="Barry K.W."/>
            <person name="Haridas S."/>
            <person name="Chen C."/>
            <person name="Bauer D."/>
            <person name="Andreopoulos W."/>
            <person name="Pangilinan J."/>
            <person name="LaButti K."/>
            <person name="Riley R."/>
            <person name="Lipzen A."/>
            <person name="Clum A."/>
            <person name="Drula E."/>
            <person name="Henrissat B."/>
            <person name="Kohler A."/>
            <person name="Grigoriev I.V."/>
            <person name="Martin F.M."/>
            <person name="Hacquard S."/>
        </authorList>
    </citation>
    <scope>NUCLEOTIDE SEQUENCE</scope>
    <source>
        <strain evidence="2">MPI-CAGE-CH-0230</strain>
    </source>
</reference>